<dbReference type="InterPro" id="IPR012910">
    <property type="entry name" value="Plug_dom"/>
</dbReference>
<keyword evidence="3 8" id="KW-1134">Transmembrane beta strand</keyword>
<dbReference type="OrthoDB" id="6276154at2"/>
<evidence type="ECO:0000259" key="12">
    <source>
        <dbReference type="Pfam" id="PF07715"/>
    </source>
</evidence>
<evidence type="ECO:0000256" key="7">
    <source>
        <dbReference type="ARBA" id="ARBA00023237"/>
    </source>
</evidence>
<comment type="similarity">
    <text evidence="8 9">Belongs to the TonB-dependent receptor family.</text>
</comment>
<evidence type="ECO:0000256" key="10">
    <source>
        <dbReference type="SAM" id="SignalP"/>
    </source>
</evidence>
<sequence>MSFASRHGFARSKIARGLIPSLLSLCCASALAQTAQQEASTADEAKDKVVTTDTVKVSASRIDRPGFQAPTPTMQISNEELSIASRPNVAAALNDLPQFRATQSPQTTSTNTGSGSAPVDLRGLGISRTLVLIDGRRFSSENDLNTIPSILVKNVDVVTGGASAAWGSGAVGGVVNIAIDEEFTGARFDVHAGQSSRSDNDEHRFEAAFGGDFGGSGHAVLGLDYFHSDGIIPRVARDNAGRWATFANGDGTVTTAANVGASNLVYGGIVTTGVLAGKGFNPDGTLRDVAFDRVVGTTAIGDEARSSDDLSPLMTPQKRYAALGRATWDFSDTLKLTAEVRHSKMWNDYIWFGDHNRGNLTIGIDNAYLDPQARAAMVAAGQTSFRMGRFNSDLSYSHIDFQRKTTQGTLALDGSFGDNWRWGAYYSHGEFEEDFRTPGFLLSKEYANAVDSVISPTSGQPVCRITLTDPSSNCVPIDLFGLGAPSQEAIDYVTGTPSSHARTRLDVGGASLRGEPFELPAGAVSVAVGLEARREGIRRTVGDLDAAGAFSSFSFSPMAGSFTVKEAFGEVLVPVLKDKPVFNDLAVNAAARVSDYSTTGDIWSWKIGFTNEFFPGLRARFNRSRDIRSANLTELYTTTTTGYNTVNDPFTNRSIYVLTNGGGNPTVTPETAYTTTYGFSWAPQSVEGLDLSLDYFDIAIDNVITTVAAQDILTRCYNGNQAMCGRIERDADGNLSRIVSTYVNLSRYESDGIDAEVAYALPLSRVSDLPGVLRMRLLGTWVHSLTTNDGVSEIEYVTSQGYSFGLGTPRWRANASLAYQNANWGANLRARYISPGVYNRTINITNNAIPSYLYYDLGLTFNVPTGNGPSLQLYANVNNLTDKDPPPGSIFSPYYDVVGRYYTVGARIDF</sequence>
<proteinExistence type="inferred from homology"/>
<evidence type="ECO:0000256" key="9">
    <source>
        <dbReference type="RuleBase" id="RU003357"/>
    </source>
</evidence>
<dbReference type="Pfam" id="PF07715">
    <property type="entry name" value="Plug"/>
    <property type="match status" value="1"/>
</dbReference>
<dbReference type="GO" id="GO:0009279">
    <property type="term" value="C:cell outer membrane"/>
    <property type="evidence" value="ECO:0007669"/>
    <property type="project" value="UniProtKB-SubCell"/>
</dbReference>
<dbReference type="SUPFAM" id="SSF56935">
    <property type="entry name" value="Porins"/>
    <property type="match status" value="1"/>
</dbReference>
<keyword evidence="10" id="KW-0732">Signal</keyword>
<evidence type="ECO:0000256" key="4">
    <source>
        <dbReference type="ARBA" id="ARBA00022692"/>
    </source>
</evidence>
<evidence type="ECO:0000256" key="3">
    <source>
        <dbReference type="ARBA" id="ARBA00022452"/>
    </source>
</evidence>
<feature type="domain" description="TonB-dependent receptor plug" evidence="12">
    <location>
        <begin position="68"/>
        <end position="174"/>
    </location>
</feature>
<keyword evidence="7 8" id="KW-0998">Cell outer membrane</keyword>
<name>A0A4Q1JUN9_9GAMM</name>
<dbReference type="PROSITE" id="PS52016">
    <property type="entry name" value="TONB_DEPENDENT_REC_3"/>
    <property type="match status" value="1"/>
</dbReference>
<comment type="caution">
    <text evidence="13">The sequence shown here is derived from an EMBL/GenBank/DDBJ whole genome shotgun (WGS) entry which is preliminary data.</text>
</comment>
<evidence type="ECO:0000256" key="1">
    <source>
        <dbReference type="ARBA" id="ARBA00004571"/>
    </source>
</evidence>
<feature type="domain" description="TonB-dependent receptor-like beta-barrel" evidence="11">
    <location>
        <begin position="359"/>
        <end position="880"/>
    </location>
</feature>
<dbReference type="RefSeq" id="WP_129471160.1">
    <property type="nucleotide sequence ID" value="NZ_SAWZ01000005.1"/>
</dbReference>
<evidence type="ECO:0000256" key="5">
    <source>
        <dbReference type="ARBA" id="ARBA00023077"/>
    </source>
</evidence>
<keyword evidence="14" id="KW-1185">Reference proteome</keyword>
<comment type="subcellular location">
    <subcellularLocation>
        <location evidence="1 8">Cell outer membrane</location>
        <topology evidence="1 8">Multi-pass membrane protein</topology>
    </subcellularLocation>
</comment>
<evidence type="ECO:0000256" key="8">
    <source>
        <dbReference type="PROSITE-ProRule" id="PRU01360"/>
    </source>
</evidence>
<dbReference type="Gene3D" id="2.40.170.20">
    <property type="entry name" value="TonB-dependent receptor, beta-barrel domain"/>
    <property type="match status" value="1"/>
</dbReference>
<dbReference type="PANTHER" id="PTHR47234">
    <property type="match status" value="1"/>
</dbReference>
<gene>
    <name evidence="13" type="ORF">EPA99_10350</name>
</gene>
<dbReference type="InterPro" id="IPR039426">
    <property type="entry name" value="TonB-dep_rcpt-like"/>
</dbReference>
<dbReference type="InterPro" id="IPR000531">
    <property type="entry name" value="Beta-barrel_TonB"/>
</dbReference>
<evidence type="ECO:0000313" key="14">
    <source>
        <dbReference type="Proteomes" id="UP000289784"/>
    </source>
</evidence>
<accession>A0A4Q1JUN9</accession>
<dbReference type="PANTHER" id="PTHR47234:SF2">
    <property type="entry name" value="TONB-DEPENDENT RECEPTOR"/>
    <property type="match status" value="1"/>
</dbReference>
<dbReference type="AlphaFoldDB" id="A0A4Q1JUN9"/>
<evidence type="ECO:0000313" key="13">
    <source>
        <dbReference type="EMBL" id="RXR05156.1"/>
    </source>
</evidence>
<dbReference type="InterPro" id="IPR037066">
    <property type="entry name" value="Plug_dom_sf"/>
</dbReference>
<dbReference type="Proteomes" id="UP000289784">
    <property type="component" value="Unassembled WGS sequence"/>
</dbReference>
<dbReference type="Pfam" id="PF00593">
    <property type="entry name" value="TonB_dep_Rec_b-barrel"/>
    <property type="match status" value="1"/>
</dbReference>
<evidence type="ECO:0000259" key="11">
    <source>
        <dbReference type="Pfam" id="PF00593"/>
    </source>
</evidence>
<dbReference type="EMBL" id="SAWZ01000005">
    <property type="protein sequence ID" value="RXR05156.1"/>
    <property type="molecule type" value="Genomic_DNA"/>
</dbReference>
<feature type="signal peptide" evidence="10">
    <location>
        <begin position="1"/>
        <end position="32"/>
    </location>
</feature>
<keyword evidence="6 8" id="KW-0472">Membrane</keyword>
<keyword evidence="13" id="KW-0675">Receptor</keyword>
<feature type="chain" id="PRO_5020219418" evidence="10">
    <location>
        <begin position="33"/>
        <end position="910"/>
    </location>
</feature>
<dbReference type="Gene3D" id="2.170.130.10">
    <property type="entry name" value="TonB-dependent receptor, plug domain"/>
    <property type="match status" value="1"/>
</dbReference>
<evidence type="ECO:0000256" key="6">
    <source>
        <dbReference type="ARBA" id="ARBA00023136"/>
    </source>
</evidence>
<evidence type="ECO:0000256" key="2">
    <source>
        <dbReference type="ARBA" id="ARBA00022448"/>
    </source>
</evidence>
<organism evidence="13 14">
    <name type="scientific">Pseudoxanthomonas composti</name>
    <dbReference type="NCBI Taxonomy" id="2137479"/>
    <lineage>
        <taxon>Bacteria</taxon>
        <taxon>Pseudomonadati</taxon>
        <taxon>Pseudomonadota</taxon>
        <taxon>Gammaproteobacteria</taxon>
        <taxon>Lysobacterales</taxon>
        <taxon>Lysobacteraceae</taxon>
        <taxon>Pseudoxanthomonas</taxon>
    </lineage>
</organism>
<keyword evidence="2 8" id="KW-0813">Transport</keyword>
<keyword evidence="4 8" id="KW-0812">Transmembrane</keyword>
<keyword evidence="5 9" id="KW-0798">TonB box</keyword>
<protein>
    <submittedName>
        <fullName evidence="13">Outer membrane receptor protein</fullName>
    </submittedName>
</protein>
<reference evidence="13 14" key="1">
    <citation type="submission" date="2019-01" db="EMBL/GenBank/DDBJ databases">
        <title>Pseudoxanthomonas composti sp. nov., isolated from compost.</title>
        <authorList>
            <person name="Yang G."/>
        </authorList>
    </citation>
    <scope>NUCLEOTIDE SEQUENCE [LARGE SCALE GENOMIC DNA]</scope>
    <source>
        <strain evidence="13 14">GSS15</strain>
    </source>
</reference>
<dbReference type="InterPro" id="IPR036942">
    <property type="entry name" value="Beta-barrel_TonB_sf"/>
</dbReference>